<reference evidence="2" key="2">
    <citation type="submission" date="2021-03" db="UniProtKB">
        <authorList>
            <consortium name="EnsemblPlants"/>
        </authorList>
    </citation>
    <scope>IDENTIFICATION</scope>
</reference>
<dbReference type="OMA" id="FDARIMS"/>
<dbReference type="InterPro" id="IPR053284">
    <property type="entry name" value="RGS1-HXK1_interactor"/>
</dbReference>
<dbReference type="PANTHER" id="PTHR34554:SF2">
    <property type="entry name" value="RGS1-HXK1-INTERACTING PROTEIN 1"/>
    <property type="match status" value="1"/>
</dbReference>
<evidence type="ECO:0000256" key="1">
    <source>
        <dbReference type="SAM" id="MobiDB-lite"/>
    </source>
</evidence>
<dbReference type="AlphaFoldDB" id="A0A803N9I8"/>
<dbReference type="Proteomes" id="UP000596660">
    <property type="component" value="Unplaced"/>
</dbReference>
<evidence type="ECO:0000313" key="2">
    <source>
        <dbReference type="EnsemblPlants" id="AUR62042622-RA:cds"/>
    </source>
</evidence>
<evidence type="ECO:0000313" key="3">
    <source>
        <dbReference type="Proteomes" id="UP000596660"/>
    </source>
</evidence>
<proteinExistence type="predicted"/>
<keyword evidence="3" id="KW-1185">Reference proteome</keyword>
<dbReference type="EnsemblPlants" id="AUR62042622-RA">
    <property type="protein sequence ID" value="AUR62042622-RA:cds"/>
    <property type="gene ID" value="AUR62042622"/>
</dbReference>
<protein>
    <submittedName>
        <fullName evidence="2">Uncharacterized protein</fullName>
    </submittedName>
</protein>
<accession>A0A803N9I8</accession>
<organism evidence="2 3">
    <name type="scientific">Chenopodium quinoa</name>
    <name type="common">Quinoa</name>
    <dbReference type="NCBI Taxonomy" id="63459"/>
    <lineage>
        <taxon>Eukaryota</taxon>
        <taxon>Viridiplantae</taxon>
        <taxon>Streptophyta</taxon>
        <taxon>Embryophyta</taxon>
        <taxon>Tracheophyta</taxon>
        <taxon>Spermatophyta</taxon>
        <taxon>Magnoliopsida</taxon>
        <taxon>eudicotyledons</taxon>
        <taxon>Gunneridae</taxon>
        <taxon>Pentapetalae</taxon>
        <taxon>Caryophyllales</taxon>
        <taxon>Chenopodiaceae</taxon>
        <taxon>Chenopodioideae</taxon>
        <taxon>Atripliceae</taxon>
        <taxon>Chenopodium</taxon>
    </lineage>
</organism>
<dbReference type="Gramene" id="AUR62042622-RA">
    <property type="protein sequence ID" value="AUR62042622-RA:cds"/>
    <property type="gene ID" value="AUR62042622"/>
</dbReference>
<reference evidence="2" key="1">
    <citation type="journal article" date="2017" name="Nature">
        <title>The genome of Chenopodium quinoa.</title>
        <authorList>
            <person name="Jarvis D.E."/>
            <person name="Ho Y.S."/>
            <person name="Lightfoot D.J."/>
            <person name="Schmoeckel S.M."/>
            <person name="Li B."/>
            <person name="Borm T.J.A."/>
            <person name="Ohyanagi H."/>
            <person name="Mineta K."/>
            <person name="Michell C.T."/>
            <person name="Saber N."/>
            <person name="Kharbatia N.M."/>
            <person name="Rupper R.R."/>
            <person name="Sharp A.R."/>
            <person name="Dally N."/>
            <person name="Boughton B.A."/>
            <person name="Woo Y.H."/>
            <person name="Gao G."/>
            <person name="Schijlen E.G.W.M."/>
            <person name="Guo X."/>
            <person name="Momin A.A."/>
            <person name="Negrao S."/>
            <person name="Al-Babili S."/>
            <person name="Gehring C."/>
            <person name="Roessner U."/>
            <person name="Jung C."/>
            <person name="Murphy K."/>
            <person name="Arold S.T."/>
            <person name="Gojobori T."/>
            <person name="van der Linden C.G."/>
            <person name="van Loo E.N."/>
            <person name="Jellen E.N."/>
            <person name="Maughan P.J."/>
            <person name="Tester M."/>
        </authorList>
    </citation>
    <scope>NUCLEOTIDE SEQUENCE [LARGE SCALE GENOMIC DNA]</scope>
    <source>
        <strain evidence="2">cv. PI 614886</strain>
    </source>
</reference>
<dbReference type="PANTHER" id="PTHR34554">
    <property type="entry name" value="RGS1-HXK1-INTERACTING PROTEIN 1"/>
    <property type="match status" value="1"/>
</dbReference>
<sequence length="275" mass="30819">MEKEVEGSSADAVAKGHDQTQQTPKPWHSYISDDLPRSFTESTDAAIRSARSLHHDSSTRLRGLQDIIPEIKLRIFNYEDVLFKKCKDGLAIGLQNPTMTVGLGLAASFLFIRGPRRFLLRHTVGRFQSEEARFVKAEKNVKMLNLSVDLMKKESRKLLERATLAEKEMTTGQTDLMNAGKQLRYLAKSVDHVETQAAGAYFMYFVVRVYEWAVYANYVNSNLADSCPVPCAAPLPLSFKAPFARLVASVASLLKQQRAGMEKRMIKITEMGVAV</sequence>
<feature type="region of interest" description="Disordered" evidence="1">
    <location>
        <begin position="1"/>
        <end position="33"/>
    </location>
</feature>
<name>A0A803N9I8_CHEQI</name>